<proteinExistence type="predicted"/>
<keyword evidence="3" id="KW-1185">Reference proteome</keyword>
<feature type="compositionally biased region" description="Low complexity" evidence="1">
    <location>
        <begin position="368"/>
        <end position="377"/>
    </location>
</feature>
<reference evidence="2 3" key="1">
    <citation type="submission" date="2019-12" db="EMBL/GenBank/DDBJ databases">
        <authorList>
            <person name="Scholz U."/>
            <person name="Mascher M."/>
            <person name="Fiebig A."/>
        </authorList>
    </citation>
    <scope>NUCLEOTIDE SEQUENCE</scope>
</reference>
<feature type="region of interest" description="Disordered" evidence="1">
    <location>
        <begin position="368"/>
        <end position="408"/>
    </location>
</feature>
<feature type="region of interest" description="Disordered" evidence="1">
    <location>
        <begin position="250"/>
        <end position="355"/>
    </location>
</feature>
<protein>
    <submittedName>
        <fullName evidence="2">Uncharacterized protein</fullName>
    </submittedName>
</protein>
<feature type="compositionally biased region" description="Polar residues" evidence="1">
    <location>
        <begin position="336"/>
        <end position="345"/>
    </location>
</feature>
<feature type="region of interest" description="Disordered" evidence="1">
    <location>
        <begin position="1"/>
        <end position="37"/>
    </location>
</feature>
<dbReference type="Gene3D" id="1.25.40.10">
    <property type="entry name" value="Tetratricopeptide repeat domain"/>
    <property type="match status" value="1"/>
</dbReference>
<dbReference type="SMART" id="SM00028">
    <property type="entry name" value="TPR"/>
    <property type="match status" value="3"/>
</dbReference>
<feature type="compositionally biased region" description="Low complexity" evidence="1">
    <location>
        <begin position="280"/>
        <end position="298"/>
    </location>
</feature>
<feature type="region of interest" description="Disordered" evidence="1">
    <location>
        <begin position="69"/>
        <end position="145"/>
    </location>
</feature>
<dbReference type="PANTHER" id="PTHR47697">
    <property type="entry name" value="OS03G0340700 PROTEIN"/>
    <property type="match status" value="1"/>
</dbReference>
<accession>A0A7I8IBC1</accession>
<feature type="compositionally biased region" description="Polar residues" evidence="1">
    <location>
        <begin position="200"/>
        <end position="232"/>
    </location>
</feature>
<organism evidence="2">
    <name type="scientific">Spirodela intermedia</name>
    <name type="common">Intermediate duckweed</name>
    <dbReference type="NCBI Taxonomy" id="51605"/>
    <lineage>
        <taxon>Eukaryota</taxon>
        <taxon>Viridiplantae</taxon>
        <taxon>Streptophyta</taxon>
        <taxon>Embryophyta</taxon>
        <taxon>Tracheophyta</taxon>
        <taxon>Spermatophyta</taxon>
        <taxon>Magnoliopsida</taxon>
        <taxon>Liliopsida</taxon>
        <taxon>Araceae</taxon>
        <taxon>Lemnoideae</taxon>
        <taxon>Spirodela</taxon>
    </lineage>
</organism>
<dbReference type="InterPro" id="IPR011990">
    <property type="entry name" value="TPR-like_helical_dom_sf"/>
</dbReference>
<dbReference type="EMBL" id="CACRZD030000001">
    <property type="protein sequence ID" value="CAA6654332.1"/>
    <property type="molecule type" value="Genomic_DNA"/>
</dbReference>
<feature type="compositionally biased region" description="Basic and acidic residues" evidence="1">
    <location>
        <begin position="8"/>
        <end position="26"/>
    </location>
</feature>
<dbReference type="AlphaFoldDB" id="A0A7I8IBC1"/>
<feature type="compositionally biased region" description="Low complexity" evidence="1">
    <location>
        <begin position="83"/>
        <end position="94"/>
    </location>
</feature>
<sequence>MFQTGGGDAERERERERETERDRERGLGGSSPQPRRRRLCGASNFHALDSSLVLSVARCIPLAVNRRAVGRRRPRRRRDRSRTTSSTSGSAVASLIEVPPAPSETRRTVGGHEFPSFSSSHSQRPLSSYSVTGAPNKPAWTHQPSPAAVATAAAAGPDLACPTLHPWWVISSPVRRSGRICSWPDQGGNSSKVPLKATAPKNSYSMGSMSDSLPKTTTAGAYNSGNSNSRGSADNMGSYYPKTGSNVGSTIGNSWGARPMKSSGAAPSAKQDPFGSLVDFGSKPSSSPSPAVGSSFASKKTDAGNFSFGGFQDANPQKTAGMDATLDGFGMPSFQDLPSKNSPQQPKVDADPLDALFSSIGSSGTAAAAASAEGAGSQPLETNDWDLGAEFGAEGLPPPPAGVSSSIAKSKGSESYKQGQFADGIKWLSWAVLLLDKSGDTSAIMEVLTCRASCYKEVGEYKKAIADCSKILEHDSRNVAALVQRALLYESIEKYKLGAEDLRAVLKIDPQTGLQGAPFID</sequence>
<evidence type="ECO:0000313" key="3">
    <source>
        <dbReference type="Proteomes" id="UP001189122"/>
    </source>
</evidence>
<dbReference type="EMBL" id="LR743588">
    <property type="protein sequence ID" value="CAA2614542.1"/>
    <property type="molecule type" value="Genomic_DNA"/>
</dbReference>
<evidence type="ECO:0000256" key="1">
    <source>
        <dbReference type="SAM" id="MobiDB-lite"/>
    </source>
</evidence>
<evidence type="ECO:0000313" key="2">
    <source>
        <dbReference type="EMBL" id="CAA2614542.1"/>
    </source>
</evidence>
<dbReference type="InterPro" id="IPR019734">
    <property type="entry name" value="TPR_rpt"/>
</dbReference>
<gene>
    <name evidence="2" type="ORF">SI7747_01000922</name>
</gene>
<dbReference type="PANTHER" id="PTHR47697:SF1">
    <property type="entry name" value="OS03G0340700 PROTEIN"/>
    <property type="match status" value="1"/>
</dbReference>
<dbReference type="Proteomes" id="UP001189122">
    <property type="component" value="Unassembled WGS sequence"/>
</dbReference>
<feature type="compositionally biased region" description="Basic residues" evidence="1">
    <location>
        <begin position="69"/>
        <end position="80"/>
    </location>
</feature>
<name>A0A7I8IBC1_SPIIN</name>
<dbReference type="SUPFAM" id="SSF48452">
    <property type="entry name" value="TPR-like"/>
    <property type="match status" value="1"/>
</dbReference>
<feature type="compositionally biased region" description="Polar residues" evidence="1">
    <location>
        <begin position="116"/>
        <end position="133"/>
    </location>
</feature>
<feature type="region of interest" description="Disordered" evidence="1">
    <location>
        <begin position="184"/>
        <end position="238"/>
    </location>
</feature>